<gene>
    <name evidence="2" type="ORF">LCGC14_0209130</name>
</gene>
<reference evidence="2" key="1">
    <citation type="journal article" date="2015" name="Nature">
        <title>Complex archaea that bridge the gap between prokaryotes and eukaryotes.</title>
        <authorList>
            <person name="Spang A."/>
            <person name="Saw J.H."/>
            <person name="Jorgensen S.L."/>
            <person name="Zaremba-Niedzwiedzka K."/>
            <person name="Martijn J."/>
            <person name="Lind A.E."/>
            <person name="van Eijk R."/>
            <person name="Schleper C."/>
            <person name="Guy L."/>
            <person name="Ettema T.J."/>
        </authorList>
    </citation>
    <scope>NUCLEOTIDE SEQUENCE</scope>
</reference>
<dbReference type="AlphaFoldDB" id="A0A0F9UY39"/>
<evidence type="ECO:0008006" key="3">
    <source>
        <dbReference type="Google" id="ProtNLM"/>
    </source>
</evidence>
<evidence type="ECO:0000256" key="1">
    <source>
        <dbReference type="SAM" id="MobiDB-lite"/>
    </source>
</evidence>
<protein>
    <recommendedName>
        <fullName evidence="3">HNH domain-containing protein</fullName>
    </recommendedName>
</protein>
<proteinExistence type="predicted"/>
<comment type="caution">
    <text evidence="2">The sequence shown here is derived from an EMBL/GenBank/DDBJ whole genome shotgun (WGS) entry which is preliminary data.</text>
</comment>
<feature type="region of interest" description="Disordered" evidence="1">
    <location>
        <begin position="187"/>
        <end position="206"/>
    </location>
</feature>
<feature type="compositionally biased region" description="Polar residues" evidence="1">
    <location>
        <begin position="193"/>
        <end position="206"/>
    </location>
</feature>
<accession>A0A0F9UY39</accession>
<sequence length="206" mass="24581">MSDTKICTKCKCEHPLGYFAWQWQKKKPGKRRAWCKACNTESSSAWYLKNRARADARDTARRRADPAVRKAAVARKRQWRKDNPERTKTENRKYGMPWHRKHEKNRNKIQHYLEDKYTRTPCLDCGDTYDWVVMDFDHRPNESKGFTLSKHNSYKRTLENIRVVEEEIKVCDLVCSNCHRVRTHILRQHKTHNSPNARKQDAQPQG</sequence>
<evidence type="ECO:0000313" key="2">
    <source>
        <dbReference type="EMBL" id="KKN92422.1"/>
    </source>
</evidence>
<dbReference type="EMBL" id="LAZR01000095">
    <property type="protein sequence ID" value="KKN92422.1"/>
    <property type="molecule type" value="Genomic_DNA"/>
</dbReference>
<name>A0A0F9UY39_9ZZZZ</name>
<organism evidence="2">
    <name type="scientific">marine sediment metagenome</name>
    <dbReference type="NCBI Taxonomy" id="412755"/>
    <lineage>
        <taxon>unclassified sequences</taxon>
        <taxon>metagenomes</taxon>
        <taxon>ecological metagenomes</taxon>
    </lineage>
</organism>